<proteinExistence type="predicted"/>
<sequence length="283" mass="31702">MNYPKTFLPLLLLFIMQTGYSQVHWFIQADGNLSILPKVTNTSTYAAVVTDNPTVVSTSIAASYEKRAGANIKGGIQIPLSDKFSAEPALQLSFIRFRKKTNVSYATRSGSIDDLNGVSSTAGYYENYGDPFFIPGITPFFNNTNSTFDPSAKTEDIGKTRFLFLSADLNASYKITKHTHIGLGVAPFLLLGAHTYNYQLEPLPAASQYTYLISEKKDNTKDKYNNFGVSGNILVEQRITNHLSVLATGTQYITRLYKEEAYMLRDKKSRIRYVSLGVRYYLH</sequence>
<protein>
    <recommendedName>
        <fullName evidence="3">Outer membrane protein beta-barrel domain-containing protein</fullName>
    </recommendedName>
</protein>
<accession>A0A1A9I1K2</accession>
<keyword evidence="2" id="KW-1185">Reference proteome</keyword>
<dbReference type="EMBL" id="CP015772">
    <property type="protein sequence ID" value="ANH80581.1"/>
    <property type="molecule type" value="Genomic_DNA"/>
</dbReference>
<dbReference type="STRING" id="1176587.A8C56_05890"/>
<gene>
    <name evidence="1" type="ORF">A8C56_05890</name>
</gene>
<organism evidence="1 2">
    <name type="scientific">Niabella ginsenosidivorans</name>
    <dbReference type="NCBI Taxonomy" id="1176587"/>
    <lineage>
        <taxon>Bacteria</taxon>
        <taxon>Pseudomonadati</taxon>
        <taxon>Bacteroidota</taxon>
        <taxon>Chitinophagia</taxon>
        <taxon>Chitinophagales</taxon>
        <taxon>Chitinophagaceae</taxon>
        <taxon>Niabella</taxon>
    </lineage>
</organism>
<dbReference type="RefSeq" id="WP_067753296.1">
    <property type="nucleotide sequence ID" value="NZ_CP015772.1"/>
</dbReference>
<dbReference type="AlphaFoldDB" id="A0A1A9I1K2"/>
<dbReference type="KEGG" id="nia:A8C56_05890"/>
<evidence type="ECO:0008006" key="3">
    <source>
        <dbReference type="Google" id="ProtNLM"/>
    </source>
</evidence>
<name>A0A1A9I1K2_9BACT</name>
<evidence type="ECO:0000313" key="2">
    <source>
        <dbReference type="Proteomes" id="UP000077667"/>
    </source>
</evidence>
<reference evidence="1 2" key="1">
    <citation type="submission" date="2016-05" db="EMBL/GenBank/DDBJ databases">
        <title>Niabella ginsenosidivorans BS26 whole genome sequencing.</title>
        <authorList>
            <person name="Im W.T."/>
            <person name="Siddiqi M.Z."/>
        </authorList>
    </citation>
    <scope>NUCLEOTIDE SEQUENCE [LARGE SCALE GENOMIC DNA]</scope>
    <source>
        <strain evidence="1 2">BS26</strain>
    </source>
</reference>
<dbReference type="Proteomes" id="UP000077667">
    <property type="component" value="Chromosome"/>
</dbReference>
<evidence type="ECO:0000313" key="1">
    <source>
        <dbReference type="EMBL" id="ANH80581.1"/>
    </source>
</evidence>
<dbReference type="OrthoDB" id="663045at2"/>